<dbReference type="NCBIfam" id="TIGR02678">
    <property type="entry name" value="TIGR02678 family protein"/>
    <property type="match status" value="1"/>
</dbReference>
<protein>
    <submittedName>
        <fullName evidence="1">TIGR02678 family protein</fullName>
    </submittedName>
</protein>
<evidence type="ECO:0000313" key="1">
    <source>
        <dbReference type="EMBL" id="SES80897.1"/>
    </source>
</evidence>
<dbReference type="Pfam" id="PF09661">
    <property type="entry name" value="DUF2398"/>
    <property type="match status" value="1"/>
</dbReference>
<dbReference type="EMBL" id="FOIF01000009">
    <property type="protein sequence ID" value="SES80897.1"/>
    <property type="molecule type" value="Genomic_DNA"/>
</dbReference>
<proteinExistence type="predicted"/>
<accession>A0A1H9ZHC4</accession>
<sequence length="376" mass="44483">MNLLKTLLDNYIILKGENRDLYYDIKDSYKSFKSFVEEKLGYNLIIHQDFIKLEKFPGRVEPWMGIGDFKEKLDYCLLMLLLMFLEDKGKEEQFVLSSLIDYINGNFDLERIDWTIYSNRRSLIRVLKFAQNLKLIKVTDGQEQDFADSEGAEVLYENTGISKYIVRTFPVDISFAKNLEDLLNFAPDSVDEQRGIFRRHRVYRTLVLNPVMYNYGSEDQDFGYIKNYKSRIEEDLAKYLDWKLHVHREGALVVLDEGERIKDSFPNSTGISDIVLLLNKRLLELLKRGELVLAENSWICIDKEEFWEIIKRLKKDKDRGWSKEYREGKLDYLVSEILEFMKGFNMLEKTGDKIYVKPLIGKVMGDYPEDYLEKEE</sequence>
<dbReference type="InterPro" id="IPR013494">
    <property type="entry name" value="CHP02678"/>
</dbReference>
<gene>
    <name evidence="1" type="ORF">SAMN03080614_100925</name>
</gene>
<keyword evidence="2" id="KW-1185">Reference proteome</keyword>
<dbReference type="RefSeq" id="WP_177159694.1">
    <property type="nucleotide sequence ID" value="NZ_FOIF01000009.1"/>
</dbReference>
<dbReference type="STRING" id="1120990.SAMN03080614_100925"/>
<organism evidence="1 2">
    <name type="scientific">Anaerobranca gottschalkii DSM 13577</name>
    <dbReference type="NCBI Taxonomy" id="1120990"/>
    <lineage>
        <taxon>Bacteria</taxon>
        <taxon>Bacillati</taxon>
        <taxon>Bacillota</taxon>
        <taxon>Clostridia</taxon>
        <taxon>Eubacteriales</taxon>
        <taxon>Proteinivoracaceae</taxon>
        <taxon>Anaerobranca</taxon>
    </lineage>
</organism>
<evidence type="ECO:0000313" key="2">
    <source>
        <dbReference type="Proteomes" id="UP000243819"/>
    </source>
</evidence>
<dbReference type="AlphaFoldDB" id="A0A1H9ZHC4"/>
<dbReference type="Proteomes" id="UP000243819">
    <property type="component" value="Unassembled WGS sequence"/>
</dbReference>
<name>A0A1H9ZHC4_9FIRM</name>
<reference evidence="2" key="1">
    <citation type="submission" date="2016-10" db="EMBL/GenBank/DDBJ databases">
        <authorList>
            <person name="Varghese N."/>
            <person name="Submissions S."/>
        </authorList>
    </citation>
    <scope>NUCLEOTIDE SEQUENCE [LARGE SCALE GENOMIC DNA]</scope>
    <source>
        <strain evidence="2">DSM 13577</strain>
    </source>
</reference>